<organism evidence="1 2">
    <name type="scientific">Paenibacillus psychroresistens</name>
    <dbReference type="NCBI Taxonomy" id="1778678"/>
    <lineage>
        <taxon>Bacteria</taxon>
        <taxon>Bacillati</taxon>
        <taxon>Bacillota</taxon>
        <taxon>Bacilli</taxon>
        <taxon>Bacillales</taxon>
        <taxon>Paenibacillaceae</taxon>
        <taxon>Paenibacillus</taxon>
    </lineage>
</organism>
<dbReference type="InterPro" id="IPR043721">
    <property type="entry name" value="DUF5662"/>
</dbReference>
<evidence type="ECO:0000313" key="1">
    <source>
        <dbReference type="EMBL" id="QGQ96101.1"/>
    </source>
</evidence>
<dbReference type="Proteomes" id="UP000426246">
    <property type="component" value="Chromosome"/>
</dbReference>
<protein>
    <recommendedName>
        <fullName evidence="3">Catalase</fullName>
    </recommendedName>
</protein>
<keyword evidence="2" id="KW-1185">Reference proteome</keyword>
<evidence type="ECO:0000313" key="2">
    <source>
        <dbReference type="Proteomes" id="UP000426246"/>
    </source>
</evidence>
<reference evidence="2" key="1">
    <citation type="submission" date="2018-11" db="EMBL/GenBank/DDBJ databases">
        <title>Complete genome sequence of Paenibacillus sp. ML311-T8.</title>
        <authorList>
            <person name="Nam Y.-D."/>
            <person name="Kang J."/>
            <person name="Chung W.-H."/>
            <person name="Park Y.S."/>
        </authorList>
    </citation>
    <scope>NUCLEOTIDE SEQUENCE [LARGE SCALE GENOMIC DNA]</scope>
    <source>
        <strain evidence="2">ML311-T8</strain>
    </source>
</reference>
<name>A0A6B8RI18_9BACL</name>
<sequence>MLKAYWKCFLYINNHKLNVLIECWKEGLYIQGIFHDMSKFSPKEFHPYAKKFFSNTKLTEAEELEWKYAWLHHQHNNKHHWEYWVVNPHTKEAVPMPTKYLIEMVCDWRSFSRKWGKRFKELDLDLTDTIILHNETKEKLKHFIKKGNKHEAKTNGELN</sequence>
<gene>
    <name evidence="1" type="ORF">EHS13_15080</name>
</gene>
<dbReference type="RefSeq" id="WP_155701139.1">
    <property type="nucleotide sequence ID" value="NZ_CP034235.1"/>
</dbReference>
<dbReference type="Pfam" id="PF18907">
    <property type="entry name" value="DUF5662"/>
    <property type="match status" value="1"/>
</dbReference>
<dbReference type="OrthoDB" id="9784470at2"/>
<dbReference type="EMBL" id="CP034235">
    <property type="protein sequence ID" value="QGQ96101.1"/>
    <property type="molecule type" value="Genomic_DNA"/>
</dbReference>
<dbReference type="KEGG" id="ppsc:EHS13_15080"/>
<accession>A0A6B8RI18</accession>
<dbReference type="AlphaFoldDB" id="A0A6B8RI18"/>
<proteinExistence type="predicted"/>
<evidence type="ECO:0008006" key="3">
    <source>
        <dbReference type="Google" id="ProtNLM"/>
    </source>
</evidence>